<proteinExistence type="predicted"/>
<evidence type="ECO:0000313" key="1">
    <source>
        <dbReference type="EMBL" id="MBF1672643.1"/>
    </source>
</evidence>
<reference evidence="1" key="1">
    <citation type="submission" date="2020-04" db="EMBL/GenBank/DDBJ databases">
        <title>Deep metagenomics examines the oral microbiome during advanced dental caries in children, revealing novel taxa and co-occurrences with host molecules.</title>
        <authorList>
            <person name="Baker J.L."/>
            <person name="Morton J.T."/>
            <person name="Dinis M."/>
            <person name="Alvarez R."/>
            <person name="Tran N.C."/>
            <person name="Knight R."/>
            <person name="Edlund A."/>
        </authorList>
    </citation>
    <scope>NUCLEOTIDE SEQUENCE</scope>
    <source>
        <strain evidence="1">JCVI_47_bin.3</strain>
    </source>
</reference>
<protein>
    <submittedName>
        <fullName evidence="1">Uncharacterized protein</fullName>
    </submittedName>
</protein>
<accession>A0A930LXE5</accession>
<organism evidence="1 2">
    <name type="scientific">Rothia mucilaginosa</name>
    <dbReference type="NCBI Taxonomy" id="43675"/>
    <lineage>
        <taxon>Bacteria</taxon>
        <taxon>Bacillati</taxon>
        <taxon>Actinomycetota</taxon>
        <taxon>Actinomycetes</taxon>
        <taxon>Micrococcales</taxon>
        <taxon>Micrococcaceae</taxon>
        <taxon>Rothia</taxon>
    </lineage>
</organism>
<dbReference type="EMBL" id="JABZXS010000001">
    <property type="protein sequence ID" value="MBF1672643.1"/>
    <property type="molecule type" value="Genomic_DNA"/>
</dbReference>
<dbReference type="AlphaFoldDB" id="A0A930LXE5"/>
<dbReference type="Proteomes" id="UP000785653">
    <property type="component" value="Unassembled WGS sequence"/>
</dbReference>
<sequence length="144" mass="16041">MEPANSAVWLHTVLDLAFPGHVIKDVGSGELPEWYIQQHEMMSSFDEVDAEDMLSISRRSFRLRVYAPTSYEATQHASRALGAIRQAVKDQVTAGGLTGWSFSLWQAPVENFKVTSIKATIGAQVDCSFSVKFIHTYDELFGRG</sequence>
<evidence type="ECO:0000313" key="2">
    <source>
        <dbReference type="Proteomes" id="UP000785653"/>
    </source>
</evidence>
<comment type="caution">
    <text evidence="1">The sequence shown here is derived from an EMBL/GenBank/DDBJ whole genome shotgun (WGS) entry which is preliminary data.</text>
</comment>
<name>A0A930LXE5_9MICC</name>
<gene>
    <name evidence="1" type="ORF">HXO65_00285</name>
</gene>